<dbReference type="InterPro" id="IPR015590">
    <property type="entry name" value="Aldehyde_DH_dom"/>
</dbReference>
<dbReference type="GO" id="GO:0004491">
    <property type="term" value="F:methylmalonate-semialdehyde dehydrogenase (acylating, NAD) activity"/>
    <property type="evidence" value="ECO:0007669"/>
    <property type="project" value="UniProtKB-EC"/>
</dbReference>
<evidence type="ECO:0000313" key="4">
    <source>
        <dbReference type="Proteomes" id="UP000250086"/>
    </source>
</evidence>
<gene>
    <name evidence="3" type="primary">iolA</name>
    <name evidence="3" type="ORF">NCTC13093_02426</name>
</gene>
<protein>
    <submittedName>
        <fullName evidence="3">Methylmalonate semialdehyde dehydrogenase [acylating]</fullName>
        <ecNumber evidence="3">1.2.1.27</ecNumber>
    </submittedName>
</protein>
<dbReference type="GO" id="GO:0006210">
    <property type="term" value="P:thymine catabolic process"/>
    <property type="evidence" value="ECO:0007669"/>
    <property type="project" value="TreeGrafter"/>
</dbReference>
<dbReference type="PANTHER" id="PTHR43866:SF4">
    <property type="entry name" value="MALONATE-SEMIALDEHYDE DEHYDROGENASE"/>
    <property type="match status" value="1"/>
</dbReference>
<dbReference type="EC" id="1.2.1.27" evidence="3"/>
<dbReference type="InterPro" id="IPR016163">
    <property type="entry name" value="Ald_DH_C"/>
</dbReference>
<dbReference type="SUPFAM" id="SSF53720">
    <property type="entry name" value="ALDH-like"/>
    <property type="match status" value="1"/>
</dbReference>
<sequence length="520" mass="56764">MERYFDVVGNSDPLGQQCIRQVKGFINGKWVQTATGEFRDAFNPSTGQLIAKVPAFSKEEMFEAIKAAKEAYPAWSDTPVHKRCQILFRMRHLVAKHQDELVELLAMEQGKTLPEAAGDVLKALEVIDFACGMPQLMKGESIMNVSKGYDTVLYREPMGVFLGLVPWNFPAMIPHGWMIPLAIAAGNTFVLKAATADPQSALRFMELWKEAGLPDGVVNIVTCKDEDIHYLIEHEDIKGVSFVGSTGIGQLVYEQAAKAGKRVQCLGEAKNHALVMDDAVLDRTASGIINAFCGCAGERCMALPVVVAQEGIADKLVEKLVEKAKELKMGRAYAPGTTLGPVVSARRKEAIINWIETGIKEGAKLVLDGRNPEVEPGCENGFFVGPTILDNVTPEMTVGQREIFGPVLCIKRVKTFEEGLALMNANPFANGSVIYTSSGYYARKFARYTDGGQVGINVGIPVPVCCFGFTGHKKSFIGDLHVMGTDGVRFFTESKNVTSTWFLPDHNAEVDTWDGSLASK</sequence>
<dbReference type="GO" id="GO:0006574">
    <property type="term" value="P:L-valine catabolic process"/>
    <property type="evidence" value="ECO:0007669"/>
    <property type="project" value="TreeGrafter"/>
</dbReference>
<dbReference type="Gene3D" id="3.40.309.10">
    <property type="entry name" value="Aldehyde Dehydrogenase, Chain A, domain 2"/>
    <property type="match status" value="1"/>
</dbReference>
<proteinExistence type="predicted"/>
<dbReference type="NCBIfam" id="TIGR01722">
    <property type="entry name" value="MMSDH"/>
    <property type="match status" value="1"/>
</dbReference>
<reference evidence="3 4" key="1">
    <citation type="submission" date="2018-06" db="EMBL/GenBank/DDBJ databases">
        <authorList>
            <consortium name="Pathogen Informatics"/>
            <person name="Doyle S."/>
        </authorList>
    </citation>
    <scope>NUCLEOTIDE SEQUENCE [LARGE SCALE GENOMIC DNA]</scope>
    <source>
        <strain evidence="3 4">NCTC13093</strain>
    </source>
</reference>
<dbReference type="Gene3D" id="3.40.605.10">
    <property type="entry name" value="Aldehyde Dehydrogenase, Chain A, domain 1"/>
    <property type="match status" value="1"/>
</dbReference>
<keyword evidence="4" id="KW-1185">Reference proteome</keyword>
<keyword evidence="1 3" id="KW-0560">Oxidoreductase</keyword>
<dbReference type="EMBL" id="UAPV01000001">
    <property type="protein sequence ID" value="SPT70996.1"/>
    <property type="molecule type" value="Genomic_DNA"/>
</dbReference>
<dbReference type="PANTHER" id="PTHR43866">
    <property type="entry name" value="MALONATE-SEMIALDEHYDE DEHYDROGENASE"/>
    <property type="match status" value="1"/>
</dbReference>
<dbReference type="RefSeq" id="WP_113745007.1">
    <property type="nucleotide sequence ID" value="NZ_UAPV01000001.1"/>
</dbReference>
<dbReference type="InterPro" id="IPR016162">
    <property type="entry name" value="Ald_DH_N"/>
</dbReference>
<organism evidence="3 4">
    <name type="scientific">Anaerobiospirillum thomasii</name>
    <dbReference type="NCBI Taxonomy" id="179995"/>
    <lineage>
        <taxon>Bacteria</taxon>
        <taxon>Pseudomonadati</taxon>
        <taxon>Pseudomonadota</taxon>
        <taxon>Gammaproteobacteria</taxon>
        <taxon>Aeromonadales</taxon>
        <taxon>Succinivibrionaceae</taxon>
        <taxon>Anaerobiospirillum</taxon>
    </lineage>
</organism>
<evidence type="ECO:0000256" key="1">
    <source>
        <dbReference type="ARBA" id="ARBA00023002"/>
    </source>
</evidence>
<dbReference type="InterPro" id="IPR016161">
    <property type="entry name" value="Ald_DH/histidinol_DH"/>
</dbReference>
<dbReference type="FunFam" id="3.40.309.10:FF:000002">
    <property type="entry name" value="Methylmalonate-semialdehyde dehydrogenase (Acylating)"/>
    <property type="match status" value="1"/>
</dbReference>
<dbReference type="CDD" id="cd07085">
    <property type="entry name" value="ALDH_F6_MMSDH"/>
    <property type="match status" value="1"/>
</dbReference>
<evidence type="ECO:0000259" key="2">
    <source>
        <dbReference type="Pfam" id="PF00171"/>
    </source>
</evidence>
<dbReference type="Pfam" id="PF00171">
    <property type="entry name" value="Aldedh"/>
    <property type="match status" value="1"/>
</dbReference>
<dbReference type="AlphaFoldDB" id="A0A2X0VCQ8"/>
<feature type="domain" description="Aldehyde dehydrogenase" evidence="2">
    <location>
        <begin position="30"/>
        <end position="497"/>
    </location>
</feature>
<dbReference type="InterPro" id="IPR010061">
    <property type="entry name" value="MeMal-semiAld_DH"/>
</dbReference>
<accession>A0A2X0VCQ8</accession>
<dbReference type="Proteomes" id="UP000250086">
    <property type="component" value="Unassembled WGS sequence"/>
</dbReference>
<evidence type="ECO:0000313" key="3">
    <source>
        <dbReference type="EMBL" id="SPT70996.1"/>
    </source>
</evidence>
<name>A0A2X0VCQ8_9GAMM</name>